<evidence type="ECO:0000256" key="3">
    <source>
        <dbReference type="ARBA" id="ARBA00022801"/>
    </source>
</evidence>
<dbReference type="CDD" id="cd06779">
    <property type="entry name" value="cpPDZ_Deg_HtrA-like"/>
    <property type="match status" value="1"/>
</dbReference>
<evidence type="ECO:0000313" key="8">
    <source>
        <dbReference type="Proteomes" id="UP000574276"/>
    </source>
</evidence>
<dbReference type="Gene3D" id="2.40.10.120">
    <property type="match status" value="1"/>
</dbReference>
<evidence type="ECO:0000256" key="5">
    <source>
        <dbReference type="SAM" id="Phobius"/>
    </source>
</evidence>
<comment type="caution">
    <text evidence="7">The sequence shown here is derived from an EMBL/GenBank/DDBJ whole genome shotgun (WGS) entry which is preliminary data.</text>
</comment>
<evidence type="ECO:0000256" key="2">
    <source>
        <dbReference type="ARBA" id="ARBA00022670"/>
    </source>
</evidence>
<feature type="transmembrane region" description="Helical" evidence="5">
    <location>
        <begin position="29"/>
        <end position="53"/>
    </location>
</feature>
<keyword evidence="5" id="KW-0472">Membrane</keyword>
<accession>A0A839K608</accession>
<proteinExistence type="inferred from homology"/>
<feature type="domain" description="PDZ" evidence="6">
    <location>
        <begin position="355"/>
        <end position="446"/>
    </location>
</feature>
<name>A0A839K608_9FIRM</name>
<dbReference type="GO" id="GO:0006508">
    <property type="term" value="P:proteolysis"/>
    <property type="evidence" value="ECO:0007669"/>
    <property type="project" value="UniProtKB-KW"/>
</dbReference>
<dbReference type="EMBL" id="JACEGA010000001">
    <property type="protein sequence ID" value="MBB2184499.1"/>
    <property type="molecule type" value="Genomic_DNA"/>
</dbReference>
<gene>
    <name evidence="7" type="ORF">H0486_16595</name>
</gene>
<protein>
    <submittedName>
        <fullName evidence="7">Serine protease</fullName>
    </submittedName>
</protein>
<dbReference type="SUPFAM" id="SSF50156">
    <property type="entry name" value="PDZ domain-like"/>
    <property type="match status" value="1"/>
</dbReference>
<keyword evidence="2 7" id="KW-0645">Protease</keyword>
<dbReference type="SUPFAM" id="SSF50494">
    <property type="entry name" value="Trypsin-like serine proteases"/>
    <property type="match status" value="1"/>
</dbReference>
<keyword evidence="3" id="KW-0378">Hydrolase</keyword>
<dbReference type="InterPro" id="IPR001940">
    <property type="entry name" value="Peptidase_S1C"/>
</dbReference>
<keyword evidence="5" id="KW-0812">Transmembrane</keyword>
<dbReference type="SMART" id="SM00228">
    <property type="entry name" value="PDZ"/>
    <property type="match status" value="1"/>
</dbReference>
<comment type="similarity">
    <text evidence="1">Belongs to the peptidase S1C family.</text>
</comment>
<evidence type="ECO:0000256" key="1">
    <source>
        <dbReference type="ARBA" id="ARBA00010541"/>
    </source>
</evidence>
<evidence type="ECO:0000259" key="6">
    <source>
        <dbReference type="PROSITE" id="PS50106"/>
    </source>
</evidence>
<dbReference type="GO" id="GO:0004252">
    <property type="term" value="F:serine-type endopeptidase activity"/>
    <property type="evidence" value="ECO:0007669"/>
    <property type="project" value="InterPro"/>
</dbReference>
<dbReference type="AlphaFoldDB" id="A0A839K608"/>
<feature type="region of interest" description="Disordered" evidence="4">
    <location>
        <begin position="72"/>
        <end position="130"/>
    </location>
</feature>
<evidence type="ECO:0000256" key="4">
    <source>
        <dbReference type="SAM" id="MobiDB-lite"/>
    </source>
</evidence>
<dbReference type="Proteomes" id="UP000574276">
    <property type="component" value="Unassembled WGS sequence"/>
</dbReference>
<dbReference type="PROSITE" id="PS50106">
    <property type="entry name" value="PDZ"/>
    <property type="match status" value="1"/>
</dbReference>
<dbReference type="PANTHER" id="PTHR22939">
    <property type="entry name" value="SERINE PROTEASE FAMILY S1C HTRA-RELATED"/>
    <property type="match status" value="1"/>
</dbReference>
<feature type="compositionally biased region" description="Basic and acidic residues" evidence="4">
    <location>
        <begin position="97"/>
        <end position="115"/>
    </location>
</feature>
<evidence type="ECO:0000313" key="7">
    <source>
        <dbReference type="EMBL" id="MBB2184499.1"/>
    </source>
</evidence>
<dbReference type="PANTHER" id="PTHR22939:SF129">
    <property type="entry name" value="SERINE PROTEASE HTRA2, MITOCHONDRIAL"/>
    <property type="match status" value="1"/>
</dbReference>
<reference evidence="7 8" key="1">
    <citation type="submission" date="2020-07" db="EMBL/GenBank/DDBJ databases">
        <title>Characterization and genome sequencing of isolate MD1, a novel member within the family Lachnospiraceae.</title>
        <authorList>
            <person name="Rettenmaier R."/>
            <person name="Di Bello L."/>
            <person name="Zinser C."/>
            <person name="Scheitz K."/>
            <person name="Liebl W."/>
            <person name="Zverlov V."/>
        </authorList>
    </citation>
    <scope>NUCLEOTIDE SEQUENCE [LARGE SCALE GENOMIC DNA]</scope>
    <source>
        <strain evidence="7 8">MD1</strain>
    </source>
</reference>
<organism evidence="7 8">
    <name type="scientific">Variimorphobacter saccharofermentans</name>
    <dbReference type="NCBI Taxonomy" id="2755051"/>
    <lineage>
        <taxon>Bacteria</taxon>
        <taxon>Bacillati</taxon>
        <taxon>Bacillota</taxon>
        <taxon>Clostridia</taxon>
        <taxon>Lachnospirales</taxon>
        <taxon>Lachnospiraceae</taxon>
        <taxon>Variimorphobacter</taxon>
    </lineage>
</organism>
<dbReference type="RefSeq" id="WP_228354066.1">
    <property type="nucleotide sequence ID" value="NZ_JACEGA010000001.1"/>
</dbReference>
<keyword evidence="5" id="KW-1133">Transmembrane helix</keyword>
<dbReference type="PRINTS" id="PR00834">
    <property type="entry name" value="PROTEASES2C"/>
</dbReference>
<dbReference type="InterPro" id="IPR001478">
    <property type="entry name" value="PDZ"/>
</dbReference>
<sequence>MSEGEKDNKDFEFIKEQVIERKGRKIKKWLLPLIMTVIMSILFGVIAAVTFVLTEPKLYKLLHKDEEAKTPIVFPTTDPNENKEVPTTTPKLSPTPKVEETTDHSEEQDDSKEQTSDNTDSDAPDDEKRDPIIVEQSIEADLDDFVNMYEKLRLVAYETNKSLVSVNSIINETDWFGNPVERTISTTGVIIGNNSKELLILVSLDRVKDTNRITIKFTDTVSIDATLLEYDTEINMAVLAISLTNIPISFLENLKVVKMGESYSISVGNPIIALGSPNGHPGSMELGIITSKGSSVTITDNKLDLFNTNIEDNKNSDGIVVNMNGEVIGFITHTLKEDINENLNTVIGVSKVKPIIERLANQQPLIYFGVETEDMTESAKREHDISNGIYVNEVRSNSPAFEAGVINGDIIIQVNDASVLNTNNFNNIISEYEPGEQIMVKIKRTSGNVEKEMDLPVVLREKVKK</sequence>
<dbReference type="Pfam" id="PF13365">
    <property type="entry name" value="Trypsin_2"/>
    <property type="match status" value="1"/>
</dbReference>
<dbReference type="InterPro" id="IPR009003">
    <property type="entry name" value="Peptidase_S1_PA"/>
</dbReference>
<keyword evidence="8" id="KW-1185">Reference proteome</keyword>
<feature type="compositionally biased region" description="Low complexity" evidence="4">
    <location>
        <begin position="86"/>
        <end position="96"/>
    </location>
</feature>
<dbReference type="Pfam" id="PF13180">
    <property type="entry name" value="PDZ_2"/>
    <property type="match status" value="1"/>
</dbReference>
<dbReference type="Gene3D" id="2.30.42.10">
    <property type="match status" value="1"/>
</dbReference>
<dbReference type="InterPro" id="IPR036034">
    <property type="entry name" value="PDZ_sf"/>
</dbReference>